<keyword evidence="8" id="KW-1185">Reference proteome</keyword>
<dbReference type="InterPro" id="IPR001876">
    <property type="entry name" value="Znf_RanBP2"/>
</dbReference>
<keyword evidence="1" id="KW-0879">Wnt signaling pathway</keyword>
<protein>
    <submittedName>
        <fullName evidence="9">Ubiquitinyl hydrolase 1</fullName>
    </submittedName>
</protein>
<evidence type="ECO:0000256" key="6">
    <source>
        <dbReference type="SAM" id="MobiDB-lite"/>
    </source>
</evidence>
<evidence type="ECO:0000313" key="8">
    <source>
        <dbReference type="Proteomes" id="UP000046393"/>
    </source>
</evidence>
<feature type="domain" description="RanBP2-type" evidence="7">
    <location>
        <begin position="61"/>
        <end position="90"/>
    </location>
</feature>
<dbReference type="InterPro" id="IPR003323">
    <property type="entry name" value="OTU_dom"/>
</dbReference>
<dbReference type="AlphaFoldDB" id="A0A0N5AKJ3"/>
<dbReference type="SMART" id="SM00547">
    <property type="entry name" value="ZnF_RBZ"/>
    <property type="match status" value="3"/>
</dbReference>
<feature type="region of interest" description="Disordered" evidence="6">
    <location>
        <begin position="651"/>
        <end position="681"/>
    </location>
</feature>
<evidence type="ECO:0000256" key="1">
    <source>
        <dbReference type="ARBA" id="ARBA00022687"/>
    </source>
</evidence>
<dbReference type="Gene3D" id="4.10.1060.10">
    <property type="entry name" value="Zinc finger, RanBP2-type"/>
    <property type="match status" value="2"/>
</dbReference>
<sequence>MACDCDGEKWSCSQCTYLNYQKAKVCTMCRNPRHSPFITEPPNTSSASYIDGDASAQTTSSQKRWPCPDCTYMNVLKSRHCAVCSCKRPGDYSSEASRQASGENDSVNDLRENAKLSKALRKWDCSKCTYNNWPTVKQCTMCGNPREYIHNSTADDNNPSNPQERGKQSQKGYEDASGVQIKTKLHRQSSLKCAAVKAEGSSSYYDDKLSALERHFYHLKKTVDTGCAAFLEAVLELICPGSDSDEKLLYYIYNYGEPNRKITVFESILLNGFEEDEHMLYDLTLVDLLRTRFRSKLANVPRFFVDSALYSVSLPGLEEESSEEVDVVYEVYDSGRVANNGSIFTLPNAICDLRPWITSGDHSLRVLMDFDDRQVLNTVCCLDTPSLASISSSHIYAPLILRNRGRGHSLVDAVSQSLWGVVDKANILRDAIFQMLCTKESLFRNRWASALMKSGIKFDLYTMHRYWTTIMECQVSDAPLEKIHILVLAQVLNRPIIVLPVEASRLSSMRDGSRKNVKHYMEGFYPQLPGLSNYRLCAPILLGYSNGNFHALVLPPPMRSPALGRIEIARCSKVFRYVRCPPFSLNQFVQFAFNDAEAEEFIRDGLVIDVDPSGQQWIYHSTFGFPLPEPDRGTRLWSEWLLTHFPTGLDDDEDDDCNDDQEVGPGSCDVGSTRSDYDTDI</sequence>
<dbReference type="Pfam" id="PF00641">
    <property type="entry name" value="Zn_ribbon_RanBP"/>
    <property type="match status" value="3"/>
</dbReference>
<dbReference type="PROSITE" id="PS01358">
    <property type="entry name" value="ZF_RANBP2_1"/>
    <property type="match status" value="3"/>
</dbReference>
<dbReference type="InterPro" id="IPR036443">
    <property type="entry name" value="Znf_RanBP2_sf"/>
</dbReference>
<feature type="domain" description="RanBP2-type" evidence="7">
    <location>
        <begin position="5"/>
        <end position="35"/>
    </location>
</feature>
<feature type="region of interest" description="Disordered" evidence="6">
    <location>
        <begin position="150"/>
        <end position="179"/>
    </location>
</feature>
<dbReference type="Gene3D" id="2.30.30.380">
    <property type="entry name" value="Zn-finger domain of Sec23/24"/>
    <property type="match status" value="1"/>
</dbReference>
<reference evidence="9" key="1">
    <citation type="submission" date="2017-02" db="UniProtKB">
        <authorList>
            <consortium name="WormBaseParasite"/>
        </authorList>
    </citation>
    <scope>IDENTIFICATION</scope>
</reference>
<evidence type="ECO:0000256" key="5">
    <source>
        <dbReference type="PROSITE-ProRule" id="PRU00322"/>
    </source>
</evidence>
<feature type="compositionally biased region" description="Acidic residues" evidence="6">
    <location>
        <begin position="651"/>
        <end position="662"/>
    </location>
</feature>
<name>A0A0N5AKJ3_9BILA</name>
<evidence type="ECO:0000256" key="3">
    <source>
        <dbReference type="ARBA" id="ARBA00022771"/>
    </source>
</evidence>
<evidence type="ECO:0000313" key="9">
    <source>
        <dbReference type="WBParaSite" id="SMUV_0000501801-mRNA-1"/>
    </source>
</evidence>
<dbReference type="STRING" id="451379.A0A0N5AKJ3"/>
<organism evidence="8 9">
    <name type="scientific">Syphacia muris</name>
    <dbReference type="NCBI Taxonomy" id="451379"/>
    <lineage>
        <taxon>Eukaryota</taxon>
        <taxon>Metazoa</taxon>
        <taxon>Ecdysozoa</taxon>
        <taxon>Nematoda</taxon>
        <taxon>Chromadorea</taxon>
        <taxon>Rhabditida</taxon>
        <taxon>Spirurina</taxon>
        <taxon>Oxyuridomorpha</taxon>
        <taxon>Oxyuroidea</taxon>
        <taxon>Oxyuridae</taxon>
        <taxon>Syphacia</taxon>
    </lineage>
</organism>
<dbReference type="SUPFAM" id="SSF90209">
    <property type="entry name" value="Ran binding protein zinc finger-like"/>
    <property type="match status" value="2"/>
</dbReference>
<proteinExistence type="predicted"/>
<feature type="domain" description="RanBP2-type" evidence="7">
    <location>
        <begin position="118"/>
        <end position="148"/>
    </location>
</feature>
<accession>A0A0N5AKJ3</accession>
<dbReference type="Pfam" id="PF02338">
    <property type="entry name" value="OTU"/>
    <property type="match status" value="1"/>
</dbReference>
<feature type="compositionally biased region" description="Polar residues" evidence="6">
    <location>
        <begin position="150"/>
        <end position="163"/>
    </location>
</feature>
<evidence type="ECO:0000259" key="7">
    <source>
        <dbReference type="PROSITE" id="PS50199"/>
    </source>
</evidence>
<dbReference type="GO" id="GO:0008270">
    <property type="term" value="F:zinc ion binding"/>
    <property type="evidence" value="ECO:0007669"/>
    <property type="project" value="UniProtKB-KW"/>
</dbReference>
<keyword evidence="2" id="KW-0479">Metal-binding</keyword>
<keyword evidence="3 5" id="KW-0863">Zinc-finger</keyword>
<evidence type="ECO:0000256" key="4">
    <source>
        <dbReference type="ARBA" id="ARBA00022833"/>
    </source>
</evidence>
<dbReference type="GO" id="GO:0016055">
    <property type="term" value="P:Wnt signaling pathway"/>
    <property type="evidence" value="ECO:0007669"/>
    <property type="project" value="UniProtKB-KW"/>
</dbReference>
<dbReference type="PROSITE" id="PS50199">
    <property type="entry name" value="ZF_RANBP2_2"/>
    <property type="match status" value="3"/>
</dbReference>
<dbReference type="WBParaSite" id="SMUV_0000501801-mRNA-1">
    <property type="protein sequence ID" value="SMUV_0000501801-mRNA-1"/>
    <property type="gene ID" value="SMUV_0000501801"/>
</dbReference>
<dbReference type="Proteomes" id="UP000046393">
    <property type="component" value="Unplaced"/>
</dbReference>
<keyword evidence="4" id="KW-0862">Zinc</keyword>
<evidence type="ECO:0000256" key="2">
    <source>
        <dbReference type="ARBA" id="ARBA00022723"/>
    </source>
</evidence>